<dbReference type="Gene3D" id="3.40.50.410">
    <property type="entry name" value="von Willebrand factor, type A domain"/>
    <property type="match status" value="1"/>
</dbReference>
<dbReference type="PANTHER" id="PTHR47763">
    <property type="entry name" value="ALPHA-PROTEIN KINASE VWKA"/>
    <property type="match status" value="1"/>
</dbReference>
<evidence type="ECO:0000313" key="3">
    <source>
        <dbReference type="Proteomes" id="UP000663828"/>
    </source>
</evidence>
<name>A0A815M467_ADIRI</name>
<dbReference type="EMBL" id="CAJNOR010003426">
    <property type="protein sequence ID" value="CAF1412752.1"/>
    <property type="molecule type" value="Genomic_DNA"/>
</dbReference>
<comment type="caution">
    <text evidence="2">The sequence shown here is derived from an EMBL/GenBank/DDBJ whole genome shotgun (WGS) entry which is preliminary data.</text>
</comment>
<protein>
    <recommendedName>
        <fullName evidence="4">VWFA domain-containing protein</fullName>
    </recommendedName>
</protein>
<keyword evidence="3" id="KW-1185">Reference proteome</keyword>
<keyword evidence="1" id="KW-0175">Coiled coil</keyword>
<gene>
    <name evidence="2" type="ORF">XAT740_LOCUS34764</name>
</gene>
<evidence type="ECO:0000313" key="2">
    <source>
        <dbReference type="EMBL" id="CAF1412752.1"/>
    </source>
</evidence>
<organism evidence="2 3">
    <name type="scientific">Adineta ricciae</name>
    <name type="common">Rotifer</name>
    <dbReference type="NCBI Taxonomy" id="249248"/>
    <lineage>
        <taxon>Eukaryota</taxon>
        <taxon>Metazoa</taxon>
        <taxon>Spiralia</taxon>
        <taxon>Gnathifera</taxon>
        <taxon>Rotifera</taxon>
        <taxon>Eurotatoria</taxon>
        <taxon>Bdelloidea</taxon>
        <taxon>Adinetida</taxon>
        <taxon>Adinetidae</taxon>
        <taxon>Adineta</taxon>
    </lineage>
</organism>
<proteinExistence type="predicted"/>
<dbReference type="Proteomes" id="UP000663828">
    <property type="component" value="Unassembled WGS sequence"/>
</dbReference>
<dbReference type="InterPro" id="IPR036465">
    <property type="entry name" value="vWFA_dom_sf"/>
</dbReference>
<dbReference type="AlphaFoldDB" id="A0A815M467"/>
<reference evidence="2" key="1">
    <citation type="submission" date="2021-02" db="EMBL/GenBank/DDBJ databases">
        <authorList>
            <person name="Nowell W R."/>
        </authorList>
    </citation>
    <scope>NUCLEOTIDE SEQUENCE</scope>
</reference>
<evidence type="ECO:0008006" key="4">
    <source>
        <dbReference type="Google" id="ProtNLM"/>
    </source>
</evidence>
<dbReference type="PANTHER" id="PTHR47763:SF4">
    <property type="entry name" value="ALPHA-PROTEIN KINASE VWKA"/>
    <property type="match status" value="1"/>
</dbReference>
<dbReference type="InterPro" id="IPR052969">
    <property type="entry name" value="Thr-specific_kinase-like"/>
</dbReference>
<dbReference type="SUPFAM" id="SSF53300">
    <property type="entry name" value="vWA-like"/>
    <property type="match status" value="1"/>
</dbReference>
<evidence type="ECO:0000256" key="1">
    <source>
        <dbReference type="SAM" id="Coils"/>
    </source>
</evidence>
<feature type="coiled-coil region" evidence="1">
    <location>
        <begin position="12"/>
        <end position="83"/>
    </location>
</feature>
<accession>A0A815M467</accession>
<sequence length="340" mass="39587">MKVMTELDEFDVDALDAEIQNISNQLKDNVNKLRHNPKNDELQQSIRDAKERLAQLNIWTSKLNTEEARRLLLQQKIKEEQEKIEQRKYEIDQVFKTVKVRSEVDICFLMDCTRSMKSHIDKAKEDIHLLTKMIPNLFKVQPCLAFVGYRDVNSSSPQCLKMDFTKNVDVFEQFLGNVQAVGGSDNDFCEDVFGGLEVIPTLLWTSANRILIHICDAPCHGRQYYDAKFQQRQGTKWDAFPDGDPKNRDITKLLLNIKSLDIQYLSIQLNPRKTRKMFDEFRLIYGSISELDVENPSEMMNVVTKMANSIIMSSIENTMSIFRTTDERKVYTLSNHMPEW</sequence>